<accession>A0ACB7ZWZ7</accession>
<proteinExistence type="predicted"/>
<organism evidence="1 2">
    <name type="scientific">Hygrophoropsis aurantiaca</name>
    <dbReference type="NCBI Taxonomy" id="72124"/>
    <lineage>
        <taxon>Eukaryota</taxon>
        <taxon>Fungi</taxon>
        <taxon>Dikarya</taxon>
        <taxon>Basidiomycota</taxon>
        <taxon>Agaricomycotina</taxon>
        <taxon>Agaricomycetes</taxon>
        <taxon>Agaricomycetidae</taxon>
        <taxon>Boletales</taxon>
        <taxon>Coniophorineae</taxon>
        <taxon>Hygrophoropsidaceae</taxon>
        <taxon>Hygrophoropsis</taxon>
    </lineage>
</organism>
<dbReference type="EMBL" id="MU268241">
    <property type="protein sequence ID" value="KAH7905224.1"/>
    <property type="molecule type" value="Genomic_DNA"/>
</dbReference>
<protein>
    <submittedName>
        <fullName evidence="1">Uncharacterized protein</fullName>
    </submittedName>
</protein>
<comment type="caution">
    <text evidence="1">The sequence shown here is derived from an EMBL/GenBank/DDBJ whole genome shotgun (WGS) entry which is preliminary data.</text>
</comment>
<gene>
    <name evidence="1" type="ORF">BJ138DRAFT_1165180</name>
</gene>
<reference evidence="1" key="1">
    <citation type="journal article" date="2021" name="New Phytol.">
        <title>Evolutionary innovations through gain and loss of genes in the ectomycorrhizal Boletales.</title>
        <authorList>
            <person name="Wu G."/>
            <person name="Miyauchi S."/>
            <person name="Morin E."/>
            <person name="Kuo A."/>
            <person name="Drula E."/>
            <person name="Varga T."/>
            <person name="Kohler A."/>
            <person name="Feng B."/>
            <person name="Cao Y."/>
            <person name="Lipzen A."/>
            <person name="Daum C."/>
            <person name="Hundley H."/>
            <person name="Pangilinan J."/>
            <person name="Johnson J."/>
            <person name="Barry K."/>
            <person name="LaButti K."/>
            <person name="Ng V."/>
            <person name="Ahrendt S."/>
            <person name="Min B."/>
            <person name="Choi I.G."/>
            <person name="Park H."/>
            <person name="Plett J.M."/>
            <person name="Magnuson J."/>
            <person name="Spatafora J.W."/>
            <person name="Nagy L.G."/>
            <person name="Henrissat B."/>
            <person name="Grigoriev I.V."/>
            <person name="Yang Z.L."/>
            <person name="Xu J."/>
            <person name="Martin F.M."/>
        </authorList>
    </citation>
    <scope>NUCLEOTIDE SEQUENCE</scope>
    <source>
        <strain evidence="1">ATCC 28755</strain>
    </source>
</reference>
<dbReference type="Proteomes" id="UP000790377">
    <property type="component" value="Unassembled WGS sequence"/>
</dbReference>
<sequence>MRPSMAFQRILWFLTYPAVSPTTVNHYYSEQSRSDAKTGLEFKQVFLHGLKLQVSVQSAISVKRDLRVVWM</sequence>
<evidence type="ECO:0000313" key="2">
    <source>
        <dbReference type="Proteomes" id="UP000790377"/>
    </source>
</evidence>
<keyword evidence="2" id="KW-1185">Reference proteome</keyword>
<name>A0ACB7ZWZ7_9AGAM</name>
<evidence type="ECO:0000313" key="1">
    <source>
        <dbReference type="EMBL" id="KAH7905224.1"/>
    </source>
</evidence>